<dbReference type="HOGENOM" id="CLU_559708_0_0_1"/>
<dbReference type="AlphaFoldDB" id="M5C6B2"/>
<comment type="caution">
    <text evidence="1">The sequence shown here is derived from an EMBL/GenBank/DDBJ whole genome shotgun (WGS) entry which is preliminary data.</text>
</comment>
<dbReference type="Proteomes" id="UP000012065">
    <property type="component" value="Unassembled WGS sequence"/>
</dbReference>
<dbReference type="EMBL" id="CAOJ01013878">
    <property type="protein sequence ID" value="CCO34951.1"/>
    <property type="molecule type" value="Genomic_DNA"/>
</dbReference>
<evidence type="ECO:0000313" key="2">
    <source>
        <dbReference type="Proteomes" id="UP000012065"/>
    </source>
</evidence>
<protein>
    <recommendedName>
        <fullName evidence="3">DUF659 domain-containing protein</fullName>
    </recommendedName>
</protein>
<evidence type="ECO:0000313" key="1">
    <source>
        <dbReference type="EMBL" id="CCO34951.1"/>
    </source>
</evidence>
<reference evidence="1 2" key="1">
    <citation type="journal article" date="2013" name="J. Biotechnol.">
        <title>Establishment and interpretation of the genome sequence of the phytopathogenic fungus Rhizoctonia solani AG1-IB isolate 7/3/14.</title>
        <authorList>
            <person name="Wibberg D.W."/>
            <person name="Jelonek L.J."/>
            <person name="Rupp O.R."/>
            <person name="Hennig M.H."/>
            <person name="Eikmeyer F.E."/>
            <person name="Goesmann A.G."/>
            <person name="Hartmann A.H."/>
            <person name="Borriss R.B."/>
            <person name="Grosch R.G."/>
            <person name="Puehler A.P."/>
            <person name="Schlueter A.S."/>
        </authorList>
    </citation>
    <scope>NUCLEOTIDE SEQUENCE [LARGE SCALE GENOMIC DNA]</scope>
    <source>
        <strain evidence="2">AG1-IB / isolate 7/3/14</strain>
    </source>
</reference>
<sequence>MKSGSNMAHSLIPGEASRVCALSVKHLKQQSHLTLTCDGATTHRVQSIYTIHVTNPKTQQPHLLAGHEDSGKSHTGEHILGLMLKIIEEIGPNRFSAVTTDNAGNTRLAHALLPNLPGIVKLIEDGVIKIGDNDKLAWLKEPDEVRSFEDGLQLIRALLRPFARSVTCLESTAATPGDVCSFWLACLASLNDLFIDPVRNIYFAALFLDFRYMGSKVFRRRNANPLAAKIRLPARTQASASADSACNPLNSHDTPDSDLRDTIPSYEPIGNFIGTVLIHEVNSGRAPKIFDHFEDVWAIFTEYRYQMMRYVRQVAPFDRYIHVATPQEYWTKLSRHADAAVLAYVALKLLSIVPNSMAEERTVSNFTKLNSPDRAKQKVATIVYMTQIRQHELRELNKDNPPPTAPTVRFRDLSDHVKASIHGKQRLDSTR</sequence>
<organism evidence="1 2">
    <name type="scientific">Thanatephorus cucumeris (strain AG1-IB / isolate 7/3/14)</name>
    <name type="common">Lettuce bottom rot fungus</name>
    <name type="synonym">Rhizoctonia solani</name>
    <dbReference type="NCBI Taxonomy" id="1108050"/>
    <lineage>
        <taxon>Eukaryota</taxon>
        <taxon>Fungi</taxon>
        <taxon>Dikarya</taxon>
        <taxon>Basidiomycota</taxon>
        <taxon>Agaricomycotina</taxon>
        <taxon>Agaricomycetes</taxon>
        <taxon>Cantharellales</taxon>
        <taxon>Ceratobasidiaceae</taxon>
        <taxon>Rhizoctonia</taxon>
        <taxon>Rhizoctonia solani AG-1</taxon>
    </lineage>
</organism>
<dbReference type="InterPro" id="IPR012337">
    <property type="entry name" value="RNaseH-like_sf"/>
</dbReference>
<dbReference type="SUPFAM" id="SSF53098">
    <property type="entry name" value="Ribonuclease H-like"/>
    <property type="match status" value="1"/>
</dbReference>
<gene>
    <name evidence="1" type="ORF">BN14_09062</name>
</gene>
<name>M5C6B2_THACB</name>
<accession>M5C6B2</accession>
<evidence type="ECO:0008006" key="3">
    <source>
        <dbReference type="Google" id="ProtNLM"/>
    </source>
</evidence>
<proteinExistence type="predicted"/>